<evidence type="ECO:0000256" key="2">
    <source>
        <dbReference type="ARBA" id="ARBA00023125"/>
    </source>
</evidence>
<evidence type="ECO:0000256" key="1">
    <source>
        <dbReference type="ARBA" id="ARBA00023015"/>
    </source>
</evidence>
<dbReference type="SUPFAM" id="SSF46689">
    <property type="entry name" value="Homeodomain-like"/>
    <property type="match status" value="1"/>
</dbReference>
<dbReference type="PANTHER" id="PTHR30055">
    <property type="entry name" value="HTH-TYPE TRANSCRIPTIONAL REGULATOR RUTR"/>
    <property type="match status" value="1"/>
</dbReference>
<dbReference type="Proteomes" id="UP000000683">
    <property type="component" value="Chromosome"/>
</dbReference>
<dbReference type="GO" id="GO:0000976">
    <property type="term" value="F:transcription cis-regulatory region binding"/>
    <property type="evidence" value="ECO:0007669"/>
    <property type="project" value="TreeGrafter"/>
</dbReference>
<keyword evidence="7" id="KW-1185">Reference proteome</keyword>
<evidence type="ECO:0000259" key="5">
    <source>
        <dbReference type="PROSITE" id="PS50977"/>
    </source>
</evidence>
<evidence type="ECO:0000256" key="3">
    <source>
        <dbReference type="ARBA" id="ARBA00023163"/>
    </source>
</evidence>
<evidence type="ECO:0000313" key="6">
    <source>
        <dbReference type="EMBL" id="AEF05738.1"/>
    </source>
</evidence>
<name>F5ZFX0_ALTNA</name>
<reference evidence="6 7" key="1">
    <citation type="journal article" date="2011" name="J. Bacteriol.">
        <title>Complete genome sequence of the polycyclic aromatic hydrocarbon-degrading bacterium Alteromonas sp. strain SN2.</title>
        <authorList>
            <person name="Jin H.M."/>
            <person name="Jeong H."/>
            <person name="Moon E.J."/>
            <person name="Math R.K."/>
            <person name="Lee K."/>
            <person name="Kim H.J."/>
            <person name="Jeon C.O."/>
            <person name="Oh T.K."/>
            <person name="Kim J.F."/>
        </authorList>
    </citation>
    <scope>NUCLEOTIDE SEQUENCE [LARGE SCALE GENOMIC DNA]</scope>
    <source>
        <strain evidence="7">JCM 17741 / KACC 18427 / KCTC 11700BP / SN2</strain>
    </source>
</reference>
<evidence type="ECO:0000256" key="4">
    <source>
        <dbReference type="PROSITE-ProRule" id="PRU00335"/>
    </source>
</evidence>
<organism evidence="6 7">
    <name type="scientific">Alteromonas naphthalenivorans</name>
    <dbReference type="NCBI Taxonomy" id="715451"/>
    <lineage>
        <taxon>Bacteria</taxon>
        <taxon>Pseudomonadati</taxon>
        <taxon>Pseudomonadota</taxon>
        <taxon>Gammaproteobacteria</taxon>
        <taxon>Alteromonadales</taxon>
        <taxon>Alteromonadaceae</taxon>
        <taxon>Alteromonas/Salinimonas group</taxon>
        <taxon>Alteromonas</taxon>
    </lineage>
</organism>
<keyword evidence="1" id="KW-0805">Transcription regulation</keyword>
<accession>F5ZFX0</accession>
<proteinExistence type="predicted"/>
<dbReference type="InterPro" id="IPR009057">
    <property type="entry name" value="Homeodomain-like_sf"/>
</dbReference>
<dbReference type="InterPro" id="IPR001647">
    <property type="entry name" value="HTH_TetR"/>
</dbReference>
<dbReference type="Gene3D" id="1.10.357.10">
    <property type="entry name" value="Tetracycline Repressor, domain 2"/>
    <property type="match status" value="1"/>
</dbReference>
<protein>
    <recommendedName>
        <fullName evidence="5">HTH tetR-type domain-containing protein</fullName>
    </recommendedName>
</protein>
<keyword evidence="3" id="KW-0804">Transcription</keyword>
<gene>
    <name evidence="6" type="ordered locus">ambt_21235</name>
</gene>
<dbReference type="RefSeq" id="WP_013786639.1">
    <property type="nucleotide sequence ID" value="NC_015554.1"/>
</dbReference>
<feature type="DNA-binding region" description="H-T-H motif" evidence="4">
    <location>
        <begin position="31"/>
        <end position="50"/>
    </location>
</feature>
<evidence type="ECO:0000313" key="7">
    <source>
        <dbReference type="Proteomes" id="UP000000683"/>
    </source>
</evidence>
<dbReference type="PROSITE" id="PS50977">
    <property type="entry name" value="HTH_TETR_2"/>
    <property type="match status" value="1"/>
</dbReference>
<dbReference type="HOGENOM" id="CLU_069356_38_2_6"/>
<dbReference type="AlphaFoldDB" id="F5ZFX0"/>
<dbReference type="Pfam" id="PF00440">
    <property type="entry name" value="TetR_N"/>
    <property type="match status" value="1"/>
</dbReference>
<sequence>MTSTIDARSERSRIALIQAGMVLLAENKNTSLSDVAQAAGVGRATLYRHFDTREQLIEAVARQCIGAFNSVTASIEKTASSYLDAIRLMFEKVMPMHQELTFIMKLDALVEDNFSLEDLYRQQDEELREMLKQCQKENSIRKDFSIDWLMALLDGLFIASWQMVAKHNIPHADAAKLAFESFCAGVADND</sequence>
<dbReference type="PANTHER" id="PTHR30055:SF234">
    <property type="entry name" value="HTH-TYPE TRANSCRIPTIONAL REGULATOR BETI"/>
    <property type="match status" value="1"/>
</dbReference>
<dbReference type="InterPro" id="IPR050109">
    <property type="entry name" value="HTH-type_TetR-like_transc_reg"/>
</dbReference>
<dbReference type="EMBL" id="CP002339">
    <property type="protein sequence ID" value="AEF05738.1"/>
    <property type="molecule type" value="Genomic_DNA"/>
</dbReference>
<dbReference type="eggNOG" id="COG1309">
    <property type="taxonomic scope" value="Bacteria"/>
</dbReference>
<dbReference type="KEGG" id="alt:ambt_21235"/>
<dbReference type="GO" id="GO:0003700">
    <property type="term" value="F:DNA-binding transcription factor activity"/>
    <property type="evidence" value="ECO:0007669"/>
    <property type="project" value="TreeGrafter"/>
</dbReference>
<feature type="domain" description="HTH tetR-type" evidence="5">
    <location>
        <begin position="10"/>
        <end position="68"/>
    </location>
</feature>
<dbReference type="OrthoDB" id="63332at2"/>
<keyword evidence="2 4" id="KW-0238">DNA-binding</keyword>